<protein>
    <submittedName>
        <fullName evidence="2">Histone-lysine N-methyltransferase SUVR5</fullName>
    </submittedName>
</protein>
<dbReference type="InterPro" id="IPR046341">
    <property type="entry name" value="SET_dom_sf"/>
</dbReference>
<evidence type="ECO:0000259" key="1">
    <source>
        <dbReference type="Pfam" id="PF00856"/>
    </source>
</evidence>
<proteinExistence type="predicted"/>
<evidence type="ECO:0000313" key="2">
    <source>
        <dbReference type="EMBL" id="KAL1206199.1"/>
    </source>
</evidence>
<dbReference type="PANTHER" id="PTHR47325:SF1">
    <property type="entry name" value="HISTONE-LYSINE N-METHYLTRANSFERASE SUVR5"/>
    <property type="match status" value="1"/>
</dbReference>
<accession>A0ABD1ASA4</accession>
<dbReference type="Pfam" id="PF00856">
    <property type="entry name" value="SET"/>
    <property type="match status" value="1"/>
</dbReference>
<evidence type="ECO:0000313" key="3">
    <source>
        <dbReference type="Proteomes" id="UP001558713"/>
    </source>
</evidence>
<dbReference type="PANTHER" id="PTHR47325">
    <property type="entry name" value="HISTONE-LYSINE N-METHYLTRANSFERASE SUVR5"/>
    <property type="match status" value="1"/>
</dbReference>
<comment type="caution">
    <text evidence="2">The sequence shown here is derived from an EMBL/GenBank/DDBJ whole genome shotgun (WGS) entry which is preliminary data.</text>
</comment>
<name>A0ABD1ASA4_CARAN</name>
<organism evidence="2 3">
    <name type="scientific">Cardamine amara subsp. amara</name>
    <dbReference type="NCBI Taxonomy" id="228776"/>
    <lineage>
        <taxon>Eukaryota</taxon>
        <taxon>Viridiplantae</taxon>
        <taxon>Streptophyta</taxon>
        <taxon>Embryophyta</taxon>
        <taxon>Tracheophyta</taxon>
        <taxon>Spermatophyta</taxon>
        <taxon>Magnoliopsida</taxon>
        <taxon>eudicotyledons</taxon>
        <taxon>Gunneridae</taxon>
        <taxon>Pentapetalae</taxon>
        <taxon>rosids</taxon>
        <taxon>malvids</taxon>
        <taxon>Brassicales</taxon>
        <taxon>Brassicaceae</taxon>
        <taxon>Cardamineae</taxon>
        <taxon>Cardamine</taxon>
    </lineage>
</organism>
<dbReference type="Gene3D" id="2.170.270.10">
    <property type="entry name" value="SET domain"/>
    <property type="match status" value="1"/>
</dbReference>
<keyword evidence="3" id="KW-1185">Reference proteome</keyword>
<feature type="domain" description="SET" evidence="1">
    <location>
        <begin position="61"/>
        <end position="111"/>
    </location>
</feature>
<dbReference type="AlphaFoldDB" id="A0ABD1ASA4"/>
<dbReference type="SUPFAM" id="SSF82199">
    <property type="entry name" value="SET domain"/>
    <property type="match status" value="1"/>
</dbReference>
<dbReference type="InterPro" id="IPR001214">
    <property type="entry name" value="SET_dom"/>
</dbReference>
<dbReference type="Proteomes" id="UP001558713">
    <property type="component" value="Unassembled WGS sequence"/>
</dbReference>
<sequence length="116" mass="13456">MESPADWQQLYWEKHLQNCVHEAAEVALRPTFSGRISSINVSGPFVFLRYSNIQWLIDSQGWGLRAGEHILRGTFVCEYIGEIVDPEEANKRQNRYGKEGCSYVHDIYHSTYLFSI</sequence>
<gene>
    <name evidence="2" type="ORF">V5N11_018247</name>
</gene>
<dbReference type="EMBL" id="JBANAX010000506">
    <property type="protein sequence ID" value="KAL1206199.1"/>
    <property type="molecule type" value="Genomic_DNA"/>
</dbReference>
<reference evidence="2 3" key="1">
    <citation type="submission" date="2024-04" db="EMBL/GenBank/DDBJ databases">
        <title>Genome assembly C_amara_ONT_v2.</title>
        <authorList>
            <person name="Yant L."/>
            <person name="Moore C."/>
            <person name="Slenker M."/>
        </authorList>
    </citation>
    <scope>NUCLEOTIDE SEQUENCE [LARGE SCALE GENOMIC DNA]</scope>
    <source>
        <tissue evidence="2">Leaf</tissue>
    </source>
</reference>